<dbReference type="Pfam" id="PF03816">
    <property type="entry name" value="LytR_cpsA_psr"/>
    <property type="match status" value="1"/>
</dbReference>
<name>A0ABU8E7B8_9ACTN</name>
<feature type="transmembrane region" description="Helical" evidence="3">
    <location>
        <begin position="210"/>
        <end position="231"/>
    </location>
</feature>
<feature type="region of interest" description="Disordered" evidence="2">
    <location>
        <begin position="1"/>
        <end position="110"/>
    </location>
</feature>
<keyword evidence="6" id="KW-1185">Reference proteome</keyword>
<organism evidence="5 6">
    <name type="scientific">Klenkia terrae</name>
    <dbReference type="NCBI Taxonomy" id="1052259"/>
    <lineage>
        <taxon>Bacteria</taxon>
        <taxon>Bacillati</taxon>
        <taxon>Actinomycetota</taxon>
        <taxon>Actinomycetes</taxon>
        <taxon>Geodermatophilales</taxon>
        <taxon>Geodermatophilaceae</taxon>
        <taxon>Klenkia</taxon>
    </lineage>
</organism>
<evidence type="ECO:0000313" key="6">
    <source>
        <dbReference type="Proteomes" id="UP001373496"/>
    </source>
</evidence>
<keyword evidence="3" id="KW-0472">Membrane</keyword>
<comment type="caution">
    <text evidence="5">The sequence shown here is derived from an EMBL/GenBank/DDBJ whole genome shotgun (WGS) entry which is preliminary data.</text>
</comment>
<reference evidence="5 6" key="1">
    <citation type="submission" date="2024-03" db="EMBL/GenBank/DDBJ databases">
        <title>Draft genome sequence of Klenkia terrae.</title>
        <authorList>
            <person name="Duangmal K."/>
            <person name="Chantavorakit T."/>
        </authorList>
    </citation>
    <scope>NUCLEOTIDE SEQUENCE [LARGE SCALE GENOMIC DNA]</scope>
    <source>
        <strain evidence="5 6">JCM 17786</strain>
    </source>
</reference>
<feature type="compositionally biased region" description="Basic and acidic residues" evidence="2">
    <location>
        <begin position="87"/>
        <end position="99"/>
    </location>
</feature>
<feature type="domain" description="Cell envelope-related transcriptional attenuator" evidence="4">
    <location>
        <begin position="286"/>
        <end position="465"/>
    </location>
</feature>
<dbReference type="NCBIfam" id="TIGR00350">
    <property type="entry name" value="lytR_cpsA_psr"/>
    <property type="match status" value="1"/>
</dbReference>
<proteinExistence type="inferred from homology"/>
<dbReference type="Proteomes" id="UP001373496">
    <property type="component" value="Unassembled WGS sequence"/>
</dbReference>
<dbReference type="InterPro" id="IPR050922">
    <property type="entry name" value="LytR/CpsA/Psr_CW_biosynth"/>
</dbReference>
<dbReference type="RefSeq" id="WP_225233595.1">
    <property type="nucleotide sequence ID" value="NZ_JBAPLV010000014.1"/>
</dbReference>
<comment type="similarity">
    <text evidence="1">Belongs to the LytR/CpsA/Psr (LCP) family.</text>
</comment>
<dbReference type="InterPro" id="IPR004474">
    <property type="entry name" value="LytR_CpsA_psr"/>
</dbReference>
<dbReference type="PANTHER" id="PTHR33392">
    <property type="entry name" value="POLYISOPRENYL-TEICHOIC ACID--PEPTIDOGLYCAN TEICHOIC ACID TRANSFERASE TAGU"/>
    <property type="match status" value="1"/>
</dbReference>
<keyword evidence="3" id="KW-0812">Transmembrane</keyword>
<sequence length="602" mass="62226">MGPTDPSDPIDSTARIPRRELDAGRPPAPGTRRGRRAEGKTDPELAARARAAAGLSPVEPERPARPEPTPDEDDVATAWVRPVAADVPRRSPEAARDRSAPPAGGRRPARSFGRAAGLTVLGALVPGTGLLAAGWRRTGAVVLAVFVVLLGGLAWLATAGRRTAVRAAVDPDLLLGVMVGVGVLAVLWITVVVLGYRLLVPRRLPGLQRAAGVLLVVLLMVGVAVPAVAAVRLAGAQRNLVDTVFADSESATVVEPADPVNPFGDKERVNILLLGGDGGDGREGVRTDTVIVASIETATGATTLFSLPRNLEDLPFPQGTELAELFPDGFDAGEESESLLNAVYRNGPALYPDALGAPSDNPGADWLKLGVGEALGLPIDYYVLVNLDGFSQLVDALGGITVNVNYYVPVGGEPSIGTLPDAYIAPGPDQEMDGATALAFSRGRFGLTDYQRMDRQRCVLDSIVAAADPVTLLTRYQQLAATTTDIVSTDIPQSVLGDFVDIAFLVKDAGIRSVVFDDTVISPAYPDYDQIRLLVQQALGTAPPVTAAPTSAAPAPATTTSAAPTSGAAPTTGAVADVADACAYDPAAAQAAIDAGEPPTRG</sequence>
<evidence type="ECO:0000259" key="4">
    <source>
        <dbReference type="Pfam" id="PF03816"/>
    </source>
</evidence>
<protein>
    <submittedName>
        <fullName evidence="5">LCP family protein</fullName>
    </submittedName>
</protein>
<feature type="region of interest" description="Disordered" evidence="2">
    <location>
        <begin position="545"/>
        <end position="571"/>
    </location>
</feature>
<accession>A0ABU8E7B8</accession>
<evidence type="ECO:0000256" key="3">
    <source>
        <dbReference type="SAM" id="Phobius"/>
    </source>
</evidence>
<keyword evidence="3" id="KW-1133">Transmembrane helix</keyword>
<gene>
    <name evidence="5" type="ORF">UXQ13_13815</name>
</gene>
<dbReference type="PANTHER" id="PTHR33392:SF6">
    <property type="entry name" value="POLYISOPRENYL-TEICHOIC ACID--PEPTIDOGLYCAN TEICHOIC ACID TRANSFERASE TAGU"/>
    <property type="match status" value="1"/>
</dbReference>
<evidence type="ECO:0000256" key="1">
    <source>
        <dbReference type="ARBA" id="ARBA00006068"/>
    </source>
</evidence>
<feature type="transmembrane region" description="Helical" evidence="3">
    <location>
        <begin position="115"/>
        <end position="135"/>
    </location>
</feature>
<feature type="transmembrane region" description="Helical" evidence="3">
    <location>
        <begin position="173"/>
        <end position="198"/>
    </location>
</feature>
<feature type="compositionally biased region" description="Basic and acidic residues" evidence="2">
    <location>
        <begin position="36"/>
        <end position="47"/>
    </location>
</feature>
<evidence type="ECO:0000256" key="2">
    <source>
        <dbReference type="SAM" id="MobiDB-lite"/>
    </source>
</evidence>
<evidence type="ECO:0000313" key="5">
    <source>
        <dbReference type="EMBL" id="MEI4279543.1"/>
    </source>
</evidence>
<dbReference type="EMBL" id="JBAPLV010000014">
    <property type="protein sequence ID" value="MEI4279543.1"/>
    <property type="molecule type" value="Genomic_DNA"/>
</dbReference>
<feature type="transmembrane region" description="Helical" evidence="3">
    <location>
        <begin position="141"/>
        <end position="161"/>
    </location>
</feature>
<dbReference type="Gene3D" id="3.40.630.190">
    <property type="entry name" value="LCP protein"/>
    <property type="match status" value="1"/>
</dbReference>